<dbReference type="InterPro" id="IPR045865">
    <property type="entry name" value="ACT-like_dom_sf"/>
</dbReference>
<dbReference type="PANTHER" id="PTHR30239">
    <property type="entry name" value="ACETOLACTATE SYNTHASE SMALL SUBUNIT"/>
    <property type="match status" value="1"/>
</dbReference>
<evidence type="ECO:0000256" key="3">
    <source>
        <dbReference type="ARBA" id="ARBA00006341"/>
    </source>
</evidence>
<evidence type="ECO:0000256" key="6">
    <source>
        <dbReference type="ARBA" id="ARBA00023304"/>
    </source>
</evidence>
<keyword evidence="8" id="KW-0808">Transferase</keyword>
<dbReference type="STRING" id="1120976.SAMN03080606_02905"/>
<proteinExistence type="inferred from homology"/>
<evidence type="ECO:0000256" key="5">
    <source>
        <dbReference type="ARBA" id="ARBA00022605"/>
    </source>
</evidence>
<dbReference type="UniPathway" id="UPA00049">
    <property type="reaction ID" value="UER00059"/>
</dbReference>
<evidence type="ECO:0000313" key="10">
    <source>
        <dbReference type="EMBL" id="SCY89060.1"/>
    </source>
</evidence>
<dbReference type="OrthoDB" id="9787365at2"/>
<evidence type="ECO:0000256" key="1">
    <source>
        <dbReference type="ARBA" id="ARBA00004974"/>
    </source>
</evidence>
<evidence type="ECO:0000256" key="7">
    <source>
        <dbReference type="ARBA" id="ARBA00048670"/>
    </source>
</evidence>
<dbReference type="SUPFAM" id="SSF55021">
    <property type="entry name" value="ACT-like"/>
    <property type="match status" value="1"/>
</dbReference>
<comment type="pathway">
    <text evidence="2 8">Amino-acid biosynthesis; L-valine biosynthesis; L-valine from pyruvate: step 1/4.</text>
</comment>
<dbReference type="Gene3D" id="3.30.70.260">
    <property type="match status" value="1"/>
</dbReference>
<comment type="pathway">
    <text evidence="1 8">Amino-acid biosynthesis; L-isoleucine biosynthesis; L-isoleucine from 2-oxobutanoate: step 1/4.</text>
</comment>
<dbReference type="AlphaFoldDB" id="A0A1G5JME0"/>
<dbReference type="InterPro" id="IPR002912">
    <property type="entry name" value="ACT_dom"/>
</dbReference>
<dbReference type="PANTHER" id="PTHR30239:SF0">
    <property type="entry name" value="ACETOLACTATE SYNTHASE SMALL SUBUNIT 1, CHLOROPLASTIC"/>
    <property type="match status" value="1"/>
</dbReference>
<reference evidence="10 11" key="1">
    <citation type="submission" date="2016-10" db="EMBL/GenBank/DDBJ databases">
        <authorList>
            <person name="de Groot N.N."/>
        </authorList>
    </citation>
    <scope>NUCLEOTIDE SEQUENCE [LARGE SCALE GENOMIC DNA]</scope>
    <source>
        <strain evidence="10 11">DSM 18978</strain>
    </source>
</reference>
<dbReference type="InterPro" id="IPR054480">
    <property type="entry name" value="AHAS_small-like_ACT"/>
</dbReference>
<dbReference type="CDD" id="cd04878">
    <property type="entry name" value="ACT_AHAS"/>
    <property type="match status" value="1"/>
</dbReference>
<feature type="domain" description="ACT" evidence="9">
    <location>
        <begin position="5"/>
        <end position="79"/>
    </location>
</feature>
<comment type="catalytic activity">
    <reaction evidence="7 8">
        <text>2 pyruvate + H(+) = (2S)-2-acetolactate + CO2</text>
        <dbReference type="Rhea" id="RHEA:25249"/>
        <dbReference type="ChEBI" id="CHEBI:15361"/>
        <dbReference type="ChEBI" id="CHEBI:15378"/>
        <dbReference type="ChEBI" id="CHEBI:16526"/>
        <dbReference type="ChEBI" id="CHEBI:58476"/>
        <dbReference type="EC" id="2.2.1.6"/>
    </reaction>
</comment>
<keyword evidence="5 8" id="KW-0028">Amino-acid biosynthesis</keyword>
<organism evidence="10 11">
    <name type="scientific">Alkaliphilus peptidifermentans DSM 18978</name>
    <dbReference type="NCBI Taxonomy" id="1120976"/>
    <lineage>
        <taxon>Bacteria</taxon>
        <taxon>Bacillati</taxon>
        <taxon>Bacillota</taxon>
        <taxon>Clostridia</taxon>
        <taxon>Peptostreptococcales</taxon>
        <taxon>Natronincolaceae</taxon>
        <taxon>Alkaliphilus</taxon>
    </lineage>
</organism>
<accession>A0A1G5JME0</accession>
<dbReference type="RefSeq" id="WP_091545088.1">
    <property type="nucleotide sequence ID" value="NZ_FMUS01000020.1"/>
</dbReference>
<comment type="subunit">
    <text evidence="4 8">Dimer of large and small chains.</text>
</comment>
<dbReference type="Pfam" id="PF22629">
    <property type="entry name" value="ACT_AHAS_ss"/>
    <property type="match status" value="1"/>
</dbReference>
<keyword evidence="6 8" id="KW-0100">Branched-chain amino acid biosynthesis</keyword>
<evidence type="ECO:0000256" key="8">
    <source>
        <dbReference type="RuleBase" id="RU368092"/>
    </source>
</evidence>
<dbReference type="GO" id="GO:0009099">
    <property type="term" value="P:L-valine biosynthetic process"/>
    <property type="evidence" value="ECO:0007669"/>
    <property type="project" value="UniProtKB-UniRule"/>
</dbReference>
<comment type="function">
    <text evidence="8">Catalyzes the conversion of 2 pyruvate molecules into acetolactate in the first common step of the biosynthetic pathway of the branched-amino acids such as leucine, isoleucine, and valine.</text>
</comment>
<protein>
    <recommendedName>
        <fullName evidence="8">Acetolactate synthase small subunit</fullName>
        <shortName evidence="8">AHAS</shortName>
        <shortName evidence="8">ALS</shortName>
        <ecNumber evidence="8">2.2.1.6</ecNumber>
    </recommendedName>
    <alternativeName>
        <fullName evidence="8">Acetohydroxy-acid synthase small subunit</fullName>
    </alternativeName>
</protein>
<dbReference type="NCBIfam" id="TIGR00119">
    <property type="entry name" value="acolac_sm"/>
    <property type="match status" value="1"/>
</dbReference>
<dbReference type="GO" id="GO:1990610">
    <property type="term" value="F:acetolactate synthase regulator activity"/>
    <property type="evidence" value="ECO:0007669"/>
    <property type="project" value="UniProtKB-UniRule"/>
</dbReference>
<dbReference type="GO" id="GO:0005829">
    <property type="term" value="C:cytosol"/>
    <property type="evidence" value="ECO:0007669"/>
    <property type="project" value="TreeGrafter"/>
</dbReference>
<dbReference type="InterPro" id="IPR039557">
    <property type="entry name" value="AHAS_ACT"/>
</dbReference>
<evidence type="ECO:0000259" key="9">
    <source>
        <dbReference type="PROSITE" id="PS51671"/>
    </source>
</evidence>
<dbReference type="EMBL" id="FMUS01000020">
    <property type="protein sequence ID" value="SCY89060.1"/>
    <property type="molecule type" value="Genomic_DNA"/>
</dbReference>
<evidence type="ECO:0000256" key="2">
    <source>
        <dbReference type="ARBA" id="ARBA00005025"/>
    </source>
</evidence>
<name>A0A1G5JME0_9FIRM</name>
<dbReference type="PROSITE" id="PS51671">
    <property type="entry name" value="ACT"/>
    <property type="match status" value="1"/>
</dbReference>
<sequence>MEKYGLVMKIENHFGVLNRLSGLLGRKGYNIDSLSLNTTNNPEIYEMTIFFTGDKVVYNQMINLLNRIIDVTQINELPYGKTMSN</sequence>
<dbReference type="Proteomes" id="UP000198636">
    <property type="component" value="Unassembled WGS sequence"/>
</dbReference>
<keyword evidence="11" id="KW-1185">Reference proteome</keyword>
<dbReference type="GO" id="GO:0009097">
    <property type="term" value="P:isoleucine biosynthetic process"/>
    <property type="evidence" value="ECO:0007669"/>
    <property type="project" value="UniProtKB-UniRule"/>
</dbReference>
<evidence type="ECO:0000313" key="11">
    <source>
        <dbReference type="Proteomes" id="UP000198636"/>
    </source>
</evidence>
<dbReference type="EC" id="2.2.1.6" evidence="8"/>
<dbReference type="UniPathway" id="UPA00047">
    <property type="reaction ID" value="UER00055"/>
</dbReference>
<dbReference type="GO" id="GO:0003984">
    <property type="term" value="F:acetolactate synthase activity"/>
    <property type="evidence" value="ECO:0007669"/>
    <property type="project" value="UniProtKB-UniRule"/>
</dbReference>
<dbReference type="InterPro" id="IPR004789">
    <property type="entry name" value="Acetalactate_synth_ssu"/>
</dbReference>
<evidence type="ECO:0000256" key="4">
    <source>
        <dbReference type="ARBA" id="ARBA00011744"/>
    </source>
</evidence>
<gene>
    <name evidence="10" type="ORF">SAMN03080606_02905</name>
</gene>
<comment type="similarity">
    <text evidence="3 8">Belongs to the acetolactate synthase small subunit family.</text>
</comment>